<dbReference type="RefSeq" id="WP_249770970.1">
    <property type="nucleotide sequence ID" value="NZ_CP097332.1"/>
</dbReference>
<gene>
    <name evidence="1" type="ORF">M6D93_16815</name>
</gene>
<organism evidence="1 2">
    <name type="scientific">Jatrophihabitans telluris</name>
    <dbReference type="NCBI Taxonomy" id="2038343"/>
    <lineage>
        <taxon>Bacteria</taxon>
        <taxon>Bacillati</taxon>
        <taxon>Actinomycetota</taxon>
        <taxon>Actinomycetes</taxon>
        <taxon>Jatrophihabitantales</taxon>
        <taxon>Jatrophihabitantaceae</taxon>
        <taxon>Jatrophihabitans</taxon>
    </lineage>
</organism>
<dbReference type="Proteomes" id="UP001056336">
    <property type="component" value="Chromosome"/>
</dbReference>
<evidence type="ECO:0000313" key="1">
    <source>
        <dbReference type="EMBL" id="UQX87947.1"/>
    </source>
</evidence>
<evidence type="ECO:0008006" key="3">
    <source>
        <dbReference type="Google" id="ProtNLM"/>
    </source>
</evidence>
<evidence type="ECO:0000313" key="2">
    <source>
        <dbReference type="Proteomes" id="UP001056336"/>
    </source>
</evidence>
<name>A0ABY4QXF6_9ACTN</name>
<sequence length="107" mass="11838">MSSEQSQDWTEVLARCEAAAAEAEALLDHRATFDPDRFAELTAVDLWSLSLPALPDELHERARAVHQRQLSLQADLIAAMTDVRHEIAMFAAAEPPPGPSRYLDRSA</sequence>
<protein>
    <recommendedName>
        <fullName evidence="3">Flagellar protein FliT</fullName>
    </recommendedName>
</protein>
<proteinExistence type="predicted"/>
<dbReference type="EMBL" id="CP097332">
    <property type="protein sequence ID" value="UQX87947.1"/>
    <property type="molecule type" value="Genomic_DNA"/>
</dbReference>
<reference evidence="1" key="1">
    <citation type="journal article" date="2018" name="Int. J. Syst. Evol. Microbiol.">
        <title>Jatrophihabitans telluris sp. nov., isolated from sediment soil of lava forest wetlands and the emended description of the genus Jatrophihabitans.</title>
        <authorList>
            <person name="Lee K.C."/>
            <person name="Suh M.K."/>
            <person name="Eom M.K."/>
            <person name="Kim K.K."/>
            <person name="Kim J.S."/>
            <person name="Kim D.S."/>
            <person name="Ko S.H."/>
            <person name="Shin Y.K."/>
            <person name="Lee J.S."/>
        </authorList>
    </citation>
    <scope>NUCLEOTIDE SEQUENCE</scope>
    <source>
        <strain evidence="1">N237</strain>
    </source>
</reference>
<keyword evidence="2" id="KW-1185">Reference proteome</keyword>
<reference evidence="1" key="2">
    <citation type="submission" date="2022-05" db="EMBL/GenBank/DDBJ databases">
        <authorList>
            <person name="Kim J.-S."/>
            <person name="Lee K."/>
            <person name="Suh M."/>
            <person name="Eom M."/>
            <person name="Kim J.-S."/>
            <person name="Kim D.-S."/>
            <person name="Ko S.-H."/>
            <person name="Shin Y."/>
            <person name="Lee J.-S."/>
        </authorList>
    </citation>
    <scope>NUCLEOTIDE SEQUENCE</scope>
    <source>
        <strain evidence="1">N237</strain>
    </source>
</reference>
<accession>A0ABY4QXF6</accession>